<evidence type="ECO:0000256" key="11">
    <source>
        <dbReference type="ARBA" id="ARBA00023180"/>
    </source>
</evidence>
<keyword evidence="9 12" id="KW-0333">Golgi apparatus</keyword>
<feature type="domain" description="Fucosyltransferase C-terminal" evidence="13">
    <location>
        <begin position="185"/>
        <end position="360"/>
    </location>
</feature>
<evidence type="ECO:0000256" key="5">
    <source>
        <dbReference type="ARBA" id="ARBA00022679"/>
    </source>
</evidence>
<dbReference type="GO" id="GO:0008417">
    <property type="term" value="F:fucosyltransferase activity"/>
    <property type="evidence" value="ECO:0007669"/>
    <property type="project" value="InterPro"/>
</dbReference>
<dbReference type="PANTHER" id="PTHR48438:SF1">
    <property type="entry name" value="ALPHA-(1,3)-FUCOSYLTRANSFERASE C-RELATED"/>
    <property type="match status" value="1"/>
</dbReference>
<dbReference type="Proteomes" id="UP001177023">
    <property type="component" value="Unassembled WGS sequence"/>
</dbReference>
<comment type="caution">
    <text evidence="12">Lacks conserved residue(s) required for the propagation of feature annotation.</text>
</comment>
<feature type="non-terminal residue" evidence="15">
    <location>
        <position position="1"/>
    </location>
</feature>
<keyword evidence="11" id="KW-0325">Glycoprotein</keyword>
<dbReference type="Gene3D" id="3.40.50.11660">
    <property type="entry name" value="Glycosyl transferase family 10, C-terminal domain"/>
    <property type="match status" value="1"/>
</dbReference>
<evidence type="ECO:0000256" key="8">
    <source>
        <dbReference type="ARBA" id="ARBA00022989"/>
    </source>
</evidence>
<dbReference type="SUPFAM" id="SSF53756">
    <property type="entry name" value="UDP-Glycosyltransferase/glycogen phosphorylase"/>
    <property type="match status" value="1"/>
</dbReference>
<evidence type="ECO:0000256" key="1">
    <source>
        <dbReference type="ARBA" id="ARBA00004447"/>
    </source>
</evidence>
<protein>
    <recommendedName>
        <fullName evidence="12">Fucosyltransferase</fullName>
        <ecNumber evidence="12">2.4.1.-</ecNumber>
    </recommendedName>
</protein>
<feature type="transmembrane region" description="Helical" evidence="12">
    <location>
        <begin position="33"/>
        <end position="51"/>
    </location>
</feature>
<keyword evidence="6 12" id="KW-0812">Transmembrane</keyword>
<evidence type="ECO:0000256" key="6">
    <source>
        <dbReference type="ARBA" id="ARBA00022692"/>
    </source>
</evidence>
<dbReference type="PANTHER" id="PTHR48438">
    <property type="entry name" value="ALPHA-(1,3)-FUCOSYLTRANSFERASE C-RELATED"/>
    <property type="match status" value="1"/>
</dbReference>
<evidence type="ECO:0000259" key="13">
    <source>
        <dbReference type="Pfam" id="PF00852"/>
    </source>
</evidence>
<comment type="pathway">
    <text evidence="2">Protein modification; protein glycosylation.</text>
</comment>
<dbReference type="GO" id="GO:0032580">
    <property type="term" value="C:Golgi cisterna membrane"/>
    <property type="evidence" value="ECO:0007669"/>
    <property type="project" value="UniProtKB-SubCell"/>
</dbReference>
<reference evidence="15" key="1">
    <citation type="submission" date="2023-06" db="EMBL/GenBank/DDBJ databases">
        <authorList>
            <person name="Delattre M."/>
        </authorList>
    </citation>
    <scope>NUCLEOTIDE SEQUENCE</scope>
    <source>
        <strain evidence="15">AF72</strain>
    </source>
</reference>
<comment type="caution">
    <text evidence="15">The sequence shown here is derived from an EMBL/GenBank/DDBJ whole genome shotgun (WGS) entry which is preliminary data.</text>
</comment>
<evidence type="ECO:0000256" key="9">
    <source>
        <dbReference type="ARBA" id="ARBA00023034"/>
    </source>
</evidence>
<dbReference type="InterPro" id="IPR012674">
    <property type="entry name" value="Calycin"/>
</dbReference>
<dbReference type="Pfam" id="PF21525">
    <property type="entry name" value="Nlp36"/>
    <property type="match status" value="1"/>
</dbReference>
<evidence type="ECO:0000313" key="15">
    <source>
        <dbReference type="EMBL" id="CAJ0565537.1"/>
    </source>
</evidence>
<evidence type="ECO:0000256" key="10">
    <source>
        <dbReference type="ARBA" id="ARBA00023136"/>
    </source>
</evidence>
<comment type="subcellular location">
    <subcellularLocation>
        <location evidence="1 12">Golgi apparatus</location>
        <location evidence="1 12">Golgi stack membrane</location>
        <topology evidence="1 12">Single-pass type II membrane protein</topology>
    </subcellularLocation>
</comment>
<keyword evidence="16" id="KW-1185">Reference proteome</keyword>
<proteinExistence type="inferred from homology"/>
<feature type="domain" description="Fucosyltransferase N-terminal" evidence="14">
    <location>
        <begin position="62"/>
        <end position="166"/>
    </location>
</feature>
<dbReference type="EC" id="2.4.1.-" evidence="12"/>
<dbReference type="Pfam" id="PF00852">
    <property type="entry name" value="Glyco_transf_10"/>
    <property type="match status" value="1"/>
</dbReference>
<dbReference type="InterPro" id="IPR031481">
    <property type="entry name" value="Glyco_tran_10_N"/>
</dbReference>
<dbReference type="CDD" id="cd00742">
    <property type="entry name" value="FABP"/>
    <property type="match status" value="1"/>
</dbReference>
<name>A0AA36FSN0_9BILA</name>
<dbReference type="AlphaFoldDB" id="A0AA36FSN0"/>
<evidence type="ECO:0000313" key="16">
    <source>
        <dbReference type="Proteomes" id="UP001177023"/>
    </source>
</evidence>
<dbReference type="InterPro" id="IPR055270">
    <property type="entry name" value="Glyco_tran_10_C"/>
</dbReference>
<dbReference type="EMBL" id="CATQJA010001066">
    <property type="protein sequence ID" value="CAJ0565537.1"/>
    <property type="molecule type" value="Genomic_DNA"/>
</dbReference>
<dbReference type="SUPFAM" id="SSF50814">
    <property type="entry name" value="Lipocalins"/>
    <property type="match status" value="1"/>
</dbReference>
<sequence>MRPGKDKTPCKSAARLSFLMRFRITFFHRRARVVYAGLLSLTFLTLFYFGISVNHSENTDPIYIYTATTYFGQNFSEYDFPDRCPELKRPCIRTDNPQKYSKVSAVIFHSVDFKWTSDLPGPRNLNIPFIFYSLESPSNDAMRMPYAFLNWTMHYKRNSDVWNPYGRLVRLRSVNPWAEKDPKLEAVWIGSNCDTLNRRLEYIQLLQKLGLKISDRILQCDGLENRYSDCMKTVTSVYKFYIAFENSNCPDYVTEKFFETLQRGLIPIVVKRQYYEDLGIPSDIFIAVDDFKTPEELVRYVKRIAADEQAYNRYFEWRNRYRVVTHLEPDPETGWCALCQKLQKGPPYPKTEDKPDIRQWATTPRTFQNTKPPYSQMPVQEFDTIDYLGALVVGVIFSICCFLFTIFVNFFWITKYDNITVFERLGSKYNMRLGPHRVKEVQRTIYLEETEDCDRLSLKQALKALFFLLVIGAETNRIARNKPYYRYYFSKMAVPDYFLDKAFVEVRQENIDEFFAVRGVPWLIRKLIVGKMKNGRFHLTKHGDKYHIAVGDPGKNLEYDFTLGEKIRATGYDGKEHEITFSCEGGRFIEKHLNLSRPEVGEDVTYYEFRDGTLYSECTATKESKSVTWKREFKQK</sequence>
<evidence type="ECO:0000256" key="12">
    <source>
        <dbReference type="RuleBase" id="RU003832"/>
    </source>
</evidence>
<keyword evidence="7" id="KW-0735">Signal-anchor</keyword>
<dbReference type="Pfam" id="PF17039">
    <property type="entry name" value="Glyco_tran_10_N"/>
    <property type="match status" value="1"/>
</dbReference>
<keyword evidence="10 12" id="KW-0472">Membrane</keyword>
<dbReference type="FunFam" id="3.40.50.11660:FF:000002">
    <property type="entry name" value="Alpha-(1,3)-fucosyltransferase"/>
    <property type="match status" value="1"/>
</dbReference>
<evidence type="ECO:0000256" key="3">
    <source>
        <dbReference type="ARBA" id="ARBA00008919"/>
    </source>
</evidence>
<evidence type="ECO:0000256" key="4">
    <source>
        <dbReference type="ARBA" id="ARBA00022676"/>
    </source>
</evidence>
<dbReference type="Gene3D" id="2.40.128.20">
    <property type="match status" value="1"/>
</dbReference>
<comment type="similarity">
    <text evidence="3 12">Belongs to the glycosyltransferase 10 family.</text>
</comment>
<organism evidence="15 16">
    <name type="scientific">Mesorhabditis spiculigera</name>
    <dbReference type="NCBI Taxonomy" id="96644"/>
    <lineage>
        <taxon>Eukaryota</taxon>
        <taxon>Metazoa</taxon>
        <taxon>Ecdysozoa</taxon>
        <taxon>Nematoda</taxon>
        <taxon>Chromadorea</taxon>
        <taxon>Rhabditida</taxon>
        <taxon>Rhabditina</taxon>
        <taxon>Rhabditomorpha</taxon>
        <taxon>Rhabditoidea</taxon>
        <taxon>Rhabditidae</taxon>
        <taxon>Mesorhabditinae</taxon>
        <taxon>Mesorhabditis</taxon>
    </lineage>
</organism>
<evidence type="ECO:0000259" key="14">
    <source>
        <dbReference type="Pfam" id="PF17039"/>
    </source>
</evidence>
<keyword evidence="8 12" id="KW-1133">Transmembrane helix</keyword>
<keyword evidence="5 12" id="KW-0808">Transferase</keyword>
<gene>
    <name evidence="15" type="ORF">MSPICULIGERA_LOCUS4174</name>
</gene>
<accession>A0AA36FSN0</accession>
<dbReference type="InterPro" id="IPR038577">
    <property type="entry name" value="GT10-like_C_sf"/>
</dbReference>
<feature type="transmembrane region" description="Helical" evidence="12">
    <location>
        <begin position="387"/>
        <end position="412"/>
    </location>
</feature>
<evidence type="ECO:0000256" key="7">
    <source>
        <dbReference type="ARBA" id="ARBA00022968"/>
    </source>
</evidence>
<evidence type="ECO:0000256" key="2">
    <source>
        <dbReference type="ARBA" id="ARBA00004922"/>
    </source>
</evidence>
<keyword evidence="4 12" id="KW-0328">Glycosyltransferase</keyword>
<dbReference type="InterPro" id="IPR001503">
    <property type="entry name" value="Glyco_trans_10"/>
</dbReference>